<dbReference type="Pfam" id="PF11232">
    <property type="entry name" value="Med25"/>
    <property type="match status" value="1"/>
</dbReference>
<evidence type="ECO:0000256" key="5">
    <source>
        <dbReference type="ARBA" id="ARBA00023159"/>
    </source>
</evidence>
<evidence type="ECO:0000259" key="11">
    <source>
        <dbReference type="Pfam" id="PF11232"/>
    </source>
</evidence>
<evidence type="ECO:0000256" key="3">
    <source>
        <dbReference type="ARBA" id="ARBA00019694"/>
    </source>
</evidence>
<feature type="compositionally biased region" description="Low complexity" evidence="10">
    <location>
        <begin position="438"/>
        <end position="496"/>
    </location>
</feature>
<evidence type="ECO:0000256" key="1">
    <source>
        <dbReference type="ARBA" id="ARBA00004123"/>
    </source>
</evidence>
<dbReference type="OrthoDB" id="7690434at2759"/>
<dbReference type="GO" id="GO:0005667">
    <property type="term" value="C:transcription regulator complex"/>
    <property type="evidence" value="ECO:0007669"/>
    <property type="project" value="TreeGrafter"/>
</dbReference>
<evidence type="ECO:0000256" key="10">
    <source>
        <dbReference type="SAM" id="MobiDB-lite"/>
    </source>
</evidence>
<feature type="compositionally biased region" description="Low complexity" evidence="10">
    <location>
        <begin position="378"/>
        <end position="387"/>
    </location>
</feature>
<dbReference type="KEGG" id="nvi:100122146"/>
<dbReference type="AlphaFoldDB" id="A0A7M7H978"/>
<feature type="compositionally biased region" description="Polar residues" evidence="10">
    <location>
        <begin position="261"/>
        <end position="273"/>
    </location>
</feature>
<sequence>MVSGPPEHGMQADVVFVIESTATNGAYLNDFKTNYLVPTLEYFSQGGIEDREFASETSLTLYGIVVYHAADCLPAPFTQAYGPFSNPHKLLLTLEKLEMIGGKGESHANIGEGLATALHCFEDLQGRREPNVATQKHCVLVCNSPPYQIGVQESSKYSGFSVEQLAALFPENNVSLSILSPRKISALFKLFEKAGGDLQSSQTKNYAKDPRHLVLLRNYNLKESPVSPTSAATAAAAAQAAAAAAAAVSGTPSAAQIALSPLQSNDSPNPNQTPQIAQSVTQAQQQQQQQGPPASFRNPTTPQNINSVHQQQQAVNQQQQVQQQQQQPQQNMSAPMGGRPQFNPQISAPPNYHPAAMGARPPHPRGWPPMRPPFSMNPTGPGAGPAAAAPPPPTSSQQSSALIAQLSTPPSALGLNVQPFAQQRMEGAPNTTMAPNSQQAQQQQQQQLNQHQQNQLRMNMQQQQALQQQNAAQQQNAQQVSMGMQQQNAPNQAGPQLNVSGVNQSMASQIPQTVTASQASSAQAASVSAQMTHAQQTGAPGPGGHVNHAGQPMMNGDRTVIWKGMLEWVEKSKQPVDAQKQTWQVPCQVSSGAKDGEPEVKAESWPTKLIMQLMPKMLIGNIGQAYLKNSKSVVFFPSPCEALESLIKVMSNGFAGCVHFTSTPSCNIKVLLLLYTAEKRTFIGFIPNDQQAFVDRLRKVIQQQKSSHAVRGGLVQLRPTGPNPGPGGAGANVMSGGVPSTGISQSGILMSQTNTMTMGGGQITQNVIPNNGLPQQSLAPTTMQQNQINIQAVGLSAAGGGPQGQINSGGGSMIGQQQQQHLEMARQQNLLKIHQLQQTLEAAQQQEAQYKSQEAQYKSQMIQQNLEHAQAQEMQYKQLEAQQAQRGLNAGPVMQAPQPQGNAPRMMRPVMNNALGLRHLLQQQQQQPQYRQVLGMQQQMVGPRGQMPPRPMAPTNPQNQQFDEVSNYDFLG</sequence>
<feature type="compositionally biased region" description="Low complexity" evidence="10">
    <location>
        <begin position="310"/>
        <end position="331"/>
    </location>
</feature>
<evidence type="ECO:0000256" key="4">
    <source>
        <dbReference type="ARBA" id="ARBA00023015"/>
    </source>
</evidence>
<feature type="domain" description="Mediator complex subunit Med25 PTOV" evidence="11">
    <location>
        <begin position="558"/>
        <end position="705"/>
    </location>
</feature>
<dbReference type="InterPro" id="IPR021394">
    <property type="entry name" value="Med25_PTOV"/>
</dbReference>
<feature type="compositionally biased region" description="Polar residues" evidence="10">
    <location>
        <begin position="955"/>
        <end position="964"/>
    </location>
</feature>
<dbReference type="InterPro" id="IPR038196">
    <property type="entry name" value="Med25_PTOV_sf"/>
</dbReference>
<dbReference type="SMR" id="A0A7M7H978"/>
<feature type="region of interest" description="Disordered" evidence="10">
    <location>
        <begin position="427"/>
        <end position="499"/>
    </location>
</feature>
<feature type="compositionally biased region" description="Low complexity" evidence="10">
    <location>
        <begin position="274"/>
        <end position="294"/>
    </location>
</feature>
<keyword evidence="6" id="KW-0804">Transcription</keyword>
<dbReference type="Proteomes" id="UP000002358">
    <property type="component" value="Chromosome 3"/>
</dbReference>
<keyword evidence="14" id="KW-1185">Reference proteome</keyword>
<protein>
    <recommendedName>
        <fullName evidence="3">Mediator of RNA polymerase II transcription subunit 25</fullName>
    </recommendedName>
    <alternativeName>
        <fullName evidence="8">Mediator complex subunit 25</fullName>
    </alternativeName>
</protein>
<comment type="subcellular location">
    <subcellularLocation>
        <location evidence="1">Nucleus</location>
    </subcellularLocation>
</comment>
<dbReference type="GO" id="GO:0016592">
    <property type="term" value="C:mediator complex"/>
    <property type="evidence" value="ECO:0007669"/>
    <property type="project" value="TreeGrafter"/>
</dbReference>
<feature type="compositionally biased region" description="Gly residues" evidence="10">
    <location>
        <begin position="799"/>
        <end position="813"/>
    </location>
</feature>
<keyword evidence="4" id="KW-0805">Transcription regulation</keyword>
<evidence type="ECO:0000313" key="14">
    <source>
        <dbReference type="Proteomes" id="UP000002358"/>
    </source>
</evidence>
<dbReference type="CTD" id="81857"/>
<organism evidence="13 14">
    <name type="scientific">Nasonia vitripennis</name>
    <name type="common">Parasitic wasp</name>
    <dbReference type="NCBI Taxonomy" id="7425"/>
    <lineage>
        <taxon>Eukaryota</taxon>
        <taxon>Metazoa</taxon>
        <taxon>Ecdysozoa</taxon>
        <taxon>Arthropoda</taxon>
        <taxon>Hexapoda</taxon>
        <taxon>Insecta</taxon>
        <taxon>Pterygota</taxon>
        <taxon>Neoptera</taxon>
        <taxon>Endopterygota</taxon>
        <taxon>Hymenoptera</taxon>
        <taxon>Apocrita</taxon>
        <taxon>Proctotrupomorpha</taxon>
        <taxon>Chalcidoidea</taxon>
        <taxon>Pteromalidae</taxon>
        <taxon>Pteromalinae</taxon>
        <taxon>Nasonia</taxon>
    </lineage>
</organism>
<feature type="compositionally biased region" description="Polar residues" evidence="10">
    <location>
        <begin position="297"/>
        <end position="309"/>
    </location>
</feature>
<dbReference type="PANTHER" id="PTHR12433">
    <property type="entry name" value="MEDIATOR OF RNA POLYMERASE II TRANSCRIPTION SUBUNIT 25"/>
    <property type="match status" value="1"/>
</dbReference>
<dbReference type="Gene3D" id="2.40.290.30">
    <property type="entry name" value="Mediator complex subunit 25, ACID domain"/>
    <property type="match status" value="1"/>
</dbReference>
<feature type="region of interest" description="Disordered" evidence="10">
    <location>
        <begin position="799"/>
        <end position="821"/>
    </location>
</feature>
<dbReference type="PANTHER" id="PTHR12433:SF11">
    <property type="entry name" value="MEDIATOR OF RNA POLYMERASE II TRANSCRIPTION SUBUNIT 25"/>
    <property type="match status" value="1"/>
</dbReference>
<dbReference type="InterPro" id="IPR021419">
    <property type="entry name" value="Mediator_Med25_VWA"/>
</dbReference>
<accession>A0A7M7H978</accession>
<keyword evidence="9" id="KW-0175">Coiled coil</keyword>
<reference evidence="13" key="1">
    <citation type="submission" date="2021-01" db="UniProtKB">
        <authorList>
            <consortium name="EnsemblMetazoa"/>
        </authorList>
    </citation>
    <scope>IDENTIFICATION</scope>
</reference>
<proteinExistence type="inferred from homology"/>
<comment type="similarity">
    <text evidence="2">Belongs to the Mediator complex subunit 25 family.</text>
</comment>
<evidence type="ECO:0000313" key="13">
    <source>
        <dbReference type="EnsemblMetazoa" id="XP_008206393"/>
    </source>
</evidence>
<dbReference type="GO" id="GO:0045944">
    <property type="term" value="P:positive regulation of transcription by RNA polymerase II"/>
    <property type="evidence" value="ECO:0007669"/>
    <property type="project" value="TreeGrafter"/>
</dbReference>
<evidence type="ECO:0000256" key="7">
    <source>
        <dbReference type="ARBA" id="ARBA00023242"/>
    </source>
</evidence>
<keyword evidence="7" id="KW-0539">Nucleus</keyword>
<dbReference type="Pfam" id="PF11265">
    <property type="entry name" value="Med25_VWA"/>
    <property type="match status" value="1"/>
</dbReference>
<evidence type="ECO:0000256" key="6">
    <source>
        <dbReference type="ARBA" id="ARBA00023163"/>
    </source>
</evidence>
<dbReference type="FunCoup" id="A0A7M7H978">
    <property type="interactions" value="936"/>
</dbReference>
<feature type="region of interest" description="Disordered" evidence="10">
    <location>
        <begin position="260"/>
        <end position="402"/>
    </location>
</feature>
<feature type="region of interest" description="Disordered" evidence="10">
    <location>
        <begin position="525"/>
        <end position="551"/>
    </location>
</feature>
<evidence type="ECO:0000256" key="9">
    <source>
        <dbReference type="SAM" id="Coils"/>
    </source>
</evidence>
<feature type="domain" description="Mediator of RNA polymerase II transcription subunit 25 von Willebrand factor type A" evidence="12">
    <location>
        <begin position="10"/>
        <end position="219"/>
    </location>
</feature>
<evidence type="ECO:0000256" key="2">
    <source>
        <dbReference type="ARBA" id="ARBA00009102"/>
    </source>
</evidence>
<feature type="coiled-coil region" evidence="9">
    <location>
        <begin position="826"/>
        <end position="882"/>
    </location>
</feature>
<dbReference type="InParanoid" id="A0A7M7H978"/>
<dbReference type="RefSeq" id="XP_008206393.1">
    <property type="nucleotide sequence ID" value="XM_008208171.4"/>
</dbReference>
<name>A0A7M7H978_NASVI</name>
<evidence type="ECO:0000259" key="12">
    <source>
        <dbReference type="Pfam" id="PF11265"/>
    </source>
</evidence>
<dbReference type="GeneID" id="100122146"/>
<dbReference type="EnsemblMetazoa" id="XM_008208171">
    <property type="protein sequence ID" value="XP_008206393"/>
    <property type="gene ID" value="LOC100122146"/>
</dbReference>
<feature type="region of interest" description="Disordered" evidence="10">
    <location>
        <begin position="941"/>
        <end position="972"/>
    </location>
</feature>
<evidence type="ECO:0000256" key="8">
    <source>
        <dbReference type="ARBA" id="ARBA00031958"/>
    </source>
</evidence>
<keyword evidence="5" id="KW-0010">Activator</keyword>